<dbReference type="EMBL" id="JAKHMS010000007">
    <property type="protein sequence ID" value="MCZ3781351.1"/>
    <property type="molecule type" value="Genomic_DNA"/>
</dbReference>
<dbReference type="InterPro" id="IPR003812">
    <property type="entry name" value="Fido"/>
</dbReference>
<sequence>MNDKRLYGYLVVTNVCRKQIYEYKRLFAKSINLNQVDKKRWKLSFRKYNQQLYRLSFYFDNSLEGYWYVLPAKHPKLNINILANINEESEKLLKEEWFYGVKDRDGLSSLLGQVDNSFFGVTPYPTILYKATYFWYTISTKQMFNNGNKRTALLTALLYLKVNGYSFDILDEVALYNVSIKIANRKMSFKQLYQYILGHCYIDFNFSRNILSDKNS</sequence>
<feature type="domain" description="Fido" evidence="1">
    <location>
        <begin position="77"/>
        <end position="198"/>
    </location>
</feature>
<reference evidence="2 5" key="1">
    <citation type="submission" date="2022-01" db="EMBL/GenBank/DDBJ databases">
        <title>VMRC isolate genome collection.</title>
        <authorList>
            <person name="France M."/>
            <person name="Rutt L."/>
            <person name="Humphrys M."/>
            <person name="Ravel J."/>
        </authorList>
    </citation>
    <scope>NUCLEOTIDE SEQUENCE</scope>
    <source>
        <strain evidence="3 5">C0030B4</strain>
        <strain evidence="2">C0048A1</strain>
    </source>
</reference>
<evidence type="ECO:0000313" key="3">
    <source>
        <dbReference type="EMBL" id="MCZ3781351.1"/>
    </source>
</evidence>
<keyword evidence="5" id="KW-1185">Reference proteome</keyword>
<dbReference type="InterPro" id="IPR053737">
    <property type="entry name" value="Type_II_TA_Toxin"/>
</dbReference>
<dbReference type="RefSeq" id="WP_180959990.1">
    <property type="nucleotide sequence ID" value="NZ_JAKHMK010000006.1"/>
</dbReference>
<name>A0AAW5WTH6_9LACO</name>
<evidence type="ECO:0000313" key="4">
    <source>
        <dbReference type="Proteomes" id="UP001212401"/>
    </source>
</evidence>
<dbReference type="EMBL" id="JAKHPH010000018">
    <property type="protein sequence ID" value="MCZ3668001.1"/>
    <property type="molecule type" value="Genomic_DNA"/>
</dbReference>
<dbReference type="AlphaFoldDB" id="A0AAW5WTH6"/>
<dbReference type="SUPFAM" id="SSF140931">
    <property type="entry name" value="Fic-like"/>
    <property type="match status" value="1"/>
</dbReference>
<dbReference type="PROSITE" id="PS51459">
    <property type="entry name" value="FIDO"/>
    <property type="match status" value="1"/>
</dbReference>
<evidence type="ECO:0000313" key="5">
    <source>
        <dbReference type="Proteomes" id="UP001527392"/>
    </source>
</evidence>
<comment type="caution">
    <text evidence="2">The sequence shown here is derived from an EMBL/GenBank/DDBJ whole genome shotgun (WGS) entry which is preliminary data.</text>
</comment>
<evidence type="ECO:0000259" key="1">
    <source>
        <dbReference type="PROSITE" id="PS51459"/>
    </source>
</evidence>
<dbReference type="Gene3D" id="1.20.120.1870">
    <property type="entry name" value="Fic/DOC protein, Fido domain"/>
    <property type="match status" value="1"/>
</dbReference>
<accession>A0AAW5WTH6</accession>
<proteinExistence type="predicted"/>
<protein>
    <submittedName>
        <fullName evidence="2">Fic family protein</fullName>
    </submittedName>
</protein>
<dbReference type="InterPro" id="IPR036597">
    <property type="entry name" value="Fido-like_dom_sf"/>
</dbReference>
<organism evidence="2 4">
    <name type="scientific">Limosilactobacillus vaginalis</name>
    <dbReference type="NCBI Taxonomy" id="1633"/>
    <lineage>
        <taxon>Bacteria</taxon>
        <taxon>Bacillati</taxon>
        <taxon>Bacillota</taxon>
        <taxon>Bacilli</taxon>
        <taxon>Lactobacillales</taxon>
        <taxon>Lactobacillaceae</taxon>
        <taxon>Limosilactobacillus</taxon>
    </lineage>
</organism>
<gene>
    <name evidence="3" type="ORF">L2504_04235</name>
    <name evidence="2" type="ORF">L2724_06870</name>
</gene>
<dbReference type="Proteomes" id="UP001212401">
    <property type="component" value="Unassembled WGS sequence"/>
</dbReference>
<dbReference type="Proteomes" id="UP001527392">
    <property type="component" value="Unassembled WGS sequence"/>
</dbReference>
<dbReference type="Pfam" id="PF02661">
    <property type="entry name" value="Fic"/>
    <property type="match status" value="1"/>
</dbReference>
<evidence type="ECO:0000313" key="2">
    <source>
        <dbReference type="EMBL" id="MCZ3668001.1"/>
    </source>
</evidence>